<gene>
    <name evidence="9" type="ORF">CBYS24578_00008811</name>
</gene>
<dbReference type="SMART" id="SM00451">
    <property type="entry name" value="ZnF_U1"/>
    <property type="match status" value="3"/>
</dbReference>
<dbReference type="Pfam" id="PF12171">
    <property type="entry name" value="zf-C2H2_jaz"/>
    <property type="match status" value="3"/>
</dbReference>
<evidence type="ECO:0000256" key="3">
    <source>
        <dbReference type="ARBA" id="ARBA00022737"/>
    </source>
</evidence>
<keyword evidence="2" id="KW-0479">Metal-binding</keyword>
<dbReference type="GO" id="GO:0008270">
    <property type="term" value="F:zinc ion binding"/>
    <property type="evidence" value="ECO:0007669"/>
    <property type="project" value="UniProtKB-KW"/>
</dbReference>
<dbReference type="InterPro" id="IPR036236">
    <property type="entry name" value="Znf_C2H2_sf"/>
</dbReference>
<organism evidence="9 10">
    <name type="scientific">Clonostachys byssicola</name>
    <dbReference type="NCBI Taxonomy" id="160290"/>
    <lineage>
        <taxon>Eukaryota</taxon>
        <taxon>Fungi</taxon>
        <taxon>Dikarya</taxon>
        <taxon>Ascomycota</taxon>
        <taxon>Pezizomycotina</taxon>
        <taxon>Sordariomycetes</taxon>
        <taxon>Hypocreomycetidae</taxon>
        <taxon>Hypocreales</taxon>
        <taxon>Bionectriaceae</taxon>
        <taxon>Clonostachys</taxon>
    </lineage>
</organism>
<dbReference type="EMBL" id="CABFNO020001298">
    <property type="protein sequence ID" value="CAG9977669.1"/>
    <property type="molecule type" value="Genomic_DNA"/>
</dbReference>
<dbReference type="InterPro" id="IPR013087">
    <property type="entry name" value="Znf_C2H2_type"/>
</dbReference>
<dbReference type="InterPro" id="IPR003604">
    <property type="entry name" value="Matrin/U1-like-C_Znf_C2H2"/>
</dbReference>
<evidence type="ECO:0000256" key="7">
    <source>
        <dbReference type="PROSITE-ProRule" id="PRU00042"/>
    </source>
</evidence>
<evidence type="ECO:0000313" key="10">
    <source>
        <dbReference type="Proteomes" id="UP000754883"/>
    </source>
</evidence>
<feature type="domain" description="C2H2-type" evidence="8">
    <location>
        <begin position="3"/>
        <end position="28"/>
    </location>
</feature>
<accession>A0A9N9XUR9</accession>
<dbReference type="PROSITE" id="PS50157">
    <property type="entry name" value="ZINC_FINGER_C2H2_2"/>
    <property type="match status" value="7"/>
</dbReference>
<dbReference type="OrthoDB" id="6105938at2759"/>
<dbReference type="AlphaFoldDB" id="A0A9N9XUR9"/>
<evidence type="ECO:0000256" key="5">
    <source>
        <dbReference type="ARBA" id="ARBA00022833"/>
    </source>
</evidence>
<evidence type="ECO:0000256" key="2">
    <source>
        <dbReference type="ARBA" id="ARBA00022723"/>
    </source>
</evidence>
<comment type="subcellular location">
    <subcellularLocation>
        <location evidence="1">Nucleus</location>
    </subcellularLocation>
</comment>
<dbReference type="SMART" id="SM00355">
    <property type="entry name" value="ZnF_C2H2"/>
    <property type="match status" value="7"/>
</dbReference>
<feature type="domain" description="C2H2-type" evidence="8">
    <location>
        <begin position="70"/>
        <end position="95"/>
    </location>
</feature>
<evidence type="ECO:0000256" key="6">
    <source>
        <dbReference type="ARBA" id="ARBA00023242"/>
    </source>
</evidence>
<dbReference type="Proteomes" id="UP000754883">
    <property type="component" value="Unassembled WGS sequence"/>
</dbReference>
<keyword evidence="10" id="KW-1185">Reference proteome</keyword>
<protein>
    <recommendedName>
        <fullName evidence="8">C2H2-type domain-containing protein</fullName>
    </recommendedName>
</protein>
<comment type="caution">
    <text evidence="9">The sequence shown here is derived from an EMBL/GenBank/DDBJ whole genome shotgun (WGS) entry which is preliminary data.</text>
</comment>
<dbReference type="PANTHER" id="PTHR24406">
    <property type="entry name" value="TRANSCRIPTIONAL REPRESSOR CTCFL-RELATED"/>
    <property type="match status" value="1"/>
</dbReference>
<evidence type="ECO:0000313" key="9">
    <source>
        <dbReference type="EMBL" id="CAG9977669.1"/>
    </source>
</evidence>
<sequence length="368" mass="42265">MPSLCAPCDRSFSNDEALRQHLKTSRAHGQFNCDTCDRKFMTKDALEQHLKTSPVHLPSVHLPSVHLPSVDCKPCGRSFKSEEALQQHLQSPAHAPTFDCKSCNRSFKNDEALKQHMRSPAHDPTCKNCDRSFKSDEALQQHMQSPVHAPTFDCKICSRSFKSDEGLKQHMKSPVHDSTLNCQTCDRKFQSKEALEAHLRDSPVHGRKSKTPLDTFFGSFRSFKYDPSIPPSTSYAKLRDQKGWERGDPEGDDAWDRYQDALATELEMWFGAEDDLTAWHSLCRAVGIEPLPPTCALCKKAARNTHVNIVDLIDWRRNQSQQKVRIFRDVDSLRAYTRETRKIFRNPYYDDEDGGNMVLRHLLRRIFC</sequence>
<dbReference type="Pfam" id="PF12874">
    <property type="entry name" value="zf-met"/>
    <property type="match status" value="3"/>
</dbReference>
<name>A0A9N9XUR9_9HYPO</name>
<dbReference type="InterPro" id="IPR022755">
    <property type="entry name" value="Znf_C2H2_jaz"/>
</dbReference>
<keyword evidence="4 7" id="KW-0863">Zinc-finger</keyword>
<keyword evidence="3" id="KW-0677">Repeat</keyword>
<dbReference type="GO" id="GO:0003676">
    <property type="term" value="F:nucleic acid binding"/>
    <property type="evidence" value="ECO:0007669"/>
    <property type="project" value="InterPro"/>
</dbReference>
<reference evidence="10" key="1">
    <citation type="submission" date="2019-06" db="EMBL/GenBank/DDBJ databases">
        <authorList>
            <person name="Broberg M."/>
        </authorList>
    </citation>
    <scope>NUCLEOTIDE SEQUENCE [LARGE SCALE GENOMIC DNA]</scope>
</reference>
<dbReference type="PROSITE" id="PS00028">
    <property type="entry name" value="ZINC_FINGER_C2H2_1"/>
    <property type="match status" value="4"/>
</dbReference>
<evidence type="ECO:0000256" key="1">
    <source>
        <dbReference type="ARBA" id="ARBA00004123"/>
    </source>
</evidence>
<reference evidence="9 10" key="2">
    <citation type="submission" date="2021-10" db="EMBL/GenBank/DDBJ databases">
        <authorList>
            <person name="Piombo E."/>
        </authorList>
    </citation>
    <scope>NUCLEOTIDE SEQUENCE [LARGE SCALE GENOMIC DNA]</scope>
</reference>
<feature type="domain" description="C2H2-type" evidence="8">
    <location>
        <begin position="31"/>
        <end position="56"/>
    </location>
</feature>
<evidence type="ECO:0000259" key="8">
    <source>
        <dbReference type="PROSITE" id="PS50157"/>
    </source>
</evidence>
<dbReference type="SUPFAM" id="SSF57667">
    <property type="entry name" value="beta-beta-alpha zinc fingers"/>
    <property type="match status" value="3"/>
</dbReference>
<evidence type="ECO:0000256" key="4">
    <source>
        <dbReference type="ARBA" id="ARBA00022771"/>
    </source>
</evidence>
<dbReference type="GO" id="GO:0005634">
    <property type="term" value="C:nucleus"/>
    <property type="evidence" value="ECO:0007669"/>
    <property type="project" value="UniProtKB-SubCell"/>
</dbReference>
<keyword evidence="5" id="KW-0862">Zinc</keyword>
<keyword evidence="6" id="KW-0539">Nucleus</keyword>
<proteinExistence type="predicted"/>
<dbReference type="InterPro" id="IPR050888">
    <property type="entry name" value="ZnF_C2H2-type_TF"/>
</dbReference>
<feature type="domain" description="C2H2-type" evidence="8">
    <location>
        <begin position="98"/>
        <end position="122"/>
    </location>
</feature>
<dbReference type="Gene3D" id="3.30.160.60">
    <property type="entry name" value="Classic Zinc Finger"/>
    <property type="match status" value="5"/>
</dbReference>
<dbReference type="Pfam" id="PF00096">
    <property type="entry name" value="zf-C2H2"/>
    <property type="match status" value="1"/>
</dbReference>
<feature type="domain" description="C2H2-type" evidence="8">
    <location>
        <begin position="152"/>
        <end position="176"/>
    </location>
</feature>
<feature type="domain" description="C2H2-type" evidence="8">
    <location>
        <begin position="180"/>
        <end position="210"/>
    </location>
</feature>
<feature type="domain" description="C2H2-type" evidence="8">
    <location>
        <begin position="124"/>
        <end position="149"/>
    </location>
</feature>